<dbReference type="AlphaFoldDB" id="A0A8J3DF56"/>
<accession>A0A8J3DF56</accession>
<evidence type="ECO:0000313" key="1">
    <source>
        <dbReference type="EMBL" id="GHC14310.1"/>
    </source>
</evidence>
<reference evidence="1" key="1">
    <citation type="journal article" date="2014" name="Int. J. Syst. Evol. Microbiol.">
        <title>Complete genome sequence of Corynebacterium casei LMG S-19264T (=DSM 44701T), isolated from a smear-ripened cheese.</title>
        <authorList>
            <consortium name="US DOE Joint Genome Institute (JGI-PGF)"/>
            <person name="Walter F."/>
            <person name="Albersmeier A."/>
            <person name="Kalinowski J."/>
            <person name="Ruckert C."/>
        </authorList>
    </citation>
    <scope>NUCLEOTIDE SEQUENCE</scope>
    <source>
        <strain evidence="1">KCTC 12870</strain>
    </source>
</reference>
<protein>
    <submittedName>
        <fullName evidence="1">Uncharacterized protein</fullName>
    </submittedName>
</protein>
<sequence>MFIHLDDSGSVIWTVSLPFEVEAPNFFSPEDVIFQVDTNGLVSYAVSSLGLVGVIDGEGGKLRQFYDDTLTSIFAPFVFDDGSLGVRRLELVQEEGVPTVTFVQSYQFFNGSFNPTQHGDWLAEYAWSDNHFAPATFAHVVTSQSLNQLSVLRVESPASLLVSGFVSTEAVSFGELFDVTSVDLSLSTGIHSLASGSANAELIPLPSITPSAPQTVKSTPLARSAFGLASLSVDDIRYEGGPLSDETWRSVFFAYPWFQYTIGESDNLSNWSGAPLLQHYGFQENLRNLDGSPFFEQVQVRESE</sequence>
<keyword evidence="2" id="KW-1185">Reference proteome</keyword>
<evidence type="ECO:0000313" key="2">
    <source>
        <dbReference type="Proteomes" id="UP000642829"/>
    </source>
</evidence>
<gene>
    <name evidence="1" type="ORF">GCM10007047_34360</name>
</gene>
<organism evidence="1 2">
    <name type="scientific">Cerasicoccus arenae</name>
    <dbReference type="NCBI Taxonomy" id="424488"/>
    <lineage>
        <taxon>Bacteria</taxon>
        <taxon>Pseudomonadati</taxon>
        <taxon>Verrucomicrobiota</taxon>
        <taxon>Opitutia</taxon>
        <taxon>Puniceicoccales</taxon>
        <taxon>Cerasicoccaceae</taxon>
        <taxon>Cerasicoccus</taxon>
    </lineage>
</organism>
<comment type="caution">
    <text evidence="1">The sequence shown here is derived from an EMBL/GenBank/DDBJ whole genome shotgun (WGS) entry which is preliminary data.</text>
</comment>
<proteinExistence type="predicted"/>
<name>A0A8J3DF56_9BACT</name>
<dbReference type="Proteomes" id="UP000642829">
    <property type="component" value="Unassembled WGS sequence"/>
</dbReference>
<dbReference type="EMBL" id="BMXG01000049">
    <property type="protein sequence ID" value="GHC14310.1"/>
    <property type="molecule type" value="Genomic_DNA"/>
</dbReference>
<reference evidence="1" key="2">
    <citation type="submission" date="2020-09" db="EMBL/GenBank/DDBJ databases">
        <authorList>
            <person name="Sun Q."/>
            <person name="Kim S."/>
        </authorList>
    </citation>
    <scope>NUCLEOTIDE SEQUENCE</scope>
    <source>
        <strain evidence="1">KCTC 12870</strain>
    </source>
</reference>